<dbReference type="Proteomes" id="UP001151287">
    <property type="component" value="Unassembled WGS sequence"/>
</dbReference>
<dbReference type="SMART" id="SM00256">
    <property type="entry name" value="FBOX"/>
    <property type="match status" value="1"/>
</dbReference>
<accession>A0A9Q0D1Y2</accession>
<comment type="caution">
    <text evidence="2">The sequence shown here is derived from an EMBL/GenBank/DDBJ whole genome shotgun (WGS) entry which is preliminary data.</text>
</comment>
<feature type="domain" description="F-box" evidence="1">
    <location>
        <begin position="13"/>
        <end position="63"/>
    </location>
</feature>
<dbReference type="InterPro" id="IPR053781">
    <property type="entry name" value="F-box_AtFBL13-like"/>
</dbReference>
<dbReference type="PANTHER" id="PTHR34223">
    <property type="entry name" value="OS11G0201299 PROTEIN"/>
    <property type="match status" value="1"/>
</dbReference>
<protein>
    <recommendedName>
        <fullName evidence="1">F-box domain-containing protein</fullName>
    </recommendedName>
</protein>
<evidence type="ECO:0000313" key="2">
    <source>
        <dbReference type="EMBL" id="KAJ1704346.1"/>
    </source>
</evidence>
<evidence type="ECO:0000259" key="1">
    <source>
        <dbReference type="PROSITE" id="PS50181"/>
    </source>
</evidence>
<organism evidence="2 3">
    <name type="scientific">Rhynchospora breviuscula</name>
    <dbReference type="NCBI Taxonomy" id="2022672"/>
    <lineage>
        <taxon>Eukaryota</taxon>
        <taxon>Viridiplantae</taxon>
        <taxon>Streptophyta</taxon>
        <taxon>Embryophyta</taxon>
        <taxon>Tracheophyta</taxon>
        <taxon>Spermatophyta</taxon>
        <taxon>Magnoliopsida</taxon>
        <taxon>Liliopsida</taxon>
        <taxon>Poales</taxon>
        <taxon>Cyperaceae</taxon>
        <taxon>Cyperoideae</taxon>
        <taxon>Rhynchosporeae</taxon>
        <taxon>Rhynchospora</taxon>
    </lineage>
</organism>
<dbReference type="Gene3D" id="3.80.10.10">
    <property type="entry name" value="Ribonuclease Inhibitor"/>
    <property type="match status" value="1"/>
</dbReference>
<dbReference type="Gene3D" id="1.20.1280.50">
    <property type="match status" value="1"/>
</dbReference>
<gene>
    <name evidence="2" type="ORF">LUZ63_004125</name>
</gene>
<dbReference type="InterPro" id="IPR036047">
    <property type="entry name" value="F-box-like_dom_sf"/>
</dbReference>
<dbReference type="InterPro" id="IPR055411">
    <property type="entry name" value="LRR_FXL15/At3g58940/PEG3-like"/>
</dbReference>
<dbReference type="OrthoDB" id="612216at2759"/>
<dbReference type="SUPFAM" id="SSF81383">
    <property type="entry name" value="F-box domain"/>
    <property type="match status" value="1"/>
</dbReference>
<keyword evidence="3" id="KW-1185">Reference proteome</keyword>
<reference evidence="2" key="1">
    <citation type="journal article" date="2022" name="Cell">
        <title>Repeat-based holocentromeres influence genome architecture and karyotype evolution.</title>
        <authorList>
            <person name="Hofstatter P.G."/>
            <person name="Thangavel G."/>
            <person name="Lux T."/>
            <person name="Neumann P."/>
            <person name="Vondrak T."/>
            <person name="Novak P."/>
            <person name="Zhang M."/>
            <person name="Costa L."/>
            <person name="Castellani M."/>
            <person name="Scott A."/>
            <person name="Toegelov H."/>
            <person name="Fuchs J."/>
            <person name="Mata-Sucre Y."/>
            <person name="Dias Y."/>
            <person name="Vanzela A.L.L."/>
            <person name="Huettel B."/>
            <person name="Almeida C.C.S."/>
            <person name="Simkova H."/>
            <person name="Souza G."/>
            <person name="Pedrosa-Harand A."/>
            <person name="Macas J."/>
            <person name="Mayer K.F.X."/>
            <person name="Houben A."/>
            <person name="Marques A."/>
        </authorList>
    </citation>
    <scope>NUCLEOTIDE SEQUENCE</scope>
    <source>
        <strain evidence="2">RhyBre1mFocal</strain>
    </source>
</reference>
<sequence length="419" mass="47833">MRTRKKRAVKRGNDLIGQLPDSILARILSFLSTKEAVRTCLLSKRWTTLWTHVPSIDFNFADFIPANASHYKEVHYYFHKFKSIIESVLDHRQDSLPGGFRLVWLYDTSYGFGPSFGWIPQVMDLKPLSLCLTVKTRRASLVLPGCLFDSPFLEKLVLKIETKRGVLFDSLSINLPRLKSLDLSFVNIDSHLMKNLLSGCVMLEELKLEYCKLTFSKLISGTLKSLVVCGCVIQEEICFSIPSLLDLRVSVNYHKSRVSFKDMSSLGKSCICFNSVNAGVSSEETRNKLFPGLSNVAILDFELRGSNHKDMMIMLQHALLQCPIFNNLQSFTVTGPLIPIVHLITRFVKRMPNLGKLIINHDENSSSQEFCTYDPVECEHLRLVEIKYKRQHNHVNKLVEALHAHMKNIGEIRMEVLKD</sequence>
<dbReference type="PROSITE" id="PS50181">
    <property type="entry name" value="FBOX"/>
    <property type="match status" value="1"/>
</dbReference>
<dbReference type="InterPro" id="IPR053197">
    <property type="entry name" value="F-box_SCFL_complex_component"/>
</dbReference>
<dbReference type="InterPro" id="IPR001810">
    <property type="entry name" value="F-box_dom"/>
</dbReference>
<dbReference type="SUPFAM" id="SSF52047">
    <property type="entry name" value="RNI-like"/>
    <property type="match status" value="1"/>
</dbReference>
<dbReference type="Pfam" id="PF24758">
    <property type="entry name" value="LRR_At5g56370"/>
    <property type="match status" value="1"/>
</dbReference>
<dbReference type="EMBL" id="JAMQYH010000001">
    <property type="protein sequence ID" value="KAJ1704346.1"/>
    <property type="molecule type" value="Genomic_DNA"/>
</dbReference>
<dbReference type="AlphaFoldDB" id="A0A9Q0D1Y2"/>
<evidence type="ECO:0000313" key="3">
    <source>
        <dbReference type="Proteomes" id="UP001151287"/>
    </source>
</evidence>
<proteinExistence type="predicted"/>
<dbReference type="CDD" id="cd22160">
    <property type="entry name" value="F-box_AtFBL13-like"/>
    <property type="match status" value="1"/>
</dbReference>
<name>A0A9Q0D1Y2_9POAL</name>
<dbReference type="Pfam" id="PF00646">
    <property type="entry name" value="F-box"/>
    <property type="match status" value="1"/>
</dbReference>
<dbReference type="InterPro" id="IPR032675">
    <property type="entry name" value="LRR_dom_sf"/>
</dbReference>